<accession>A0ACB9FNY3</accession>
<dbReference type="EMBL" id="CM042047">
    <property type="protein sequence ID" value="KAI3772686.1"/>
    <property type="molecule type" value="Genomic_DNA"/>
</dbReference>
<sequence>MSVTCRRDQWCTAGGGVSVTCRSDVGVVCRLQEVRQKEAEEIEGGSGGECIGKWGSVTVEAKERMGRSLTRSQKRRRADERRKTISSSRLKKDEQTRLKERKRQMN</sequence>
<dbReference type="Proteomes" id="UP001055879">
    <property type="component" value="Linkage Group LG01"/>
</dbReference>
<gene>
    <name evidence="1" type="ORF">L6452_03878</name>
</gene>
<evidence type="ECO:0000313" key="2">
    <source>
        <dbReference type="Proteomes" id="UP001055879"/>
    </source>
</evidence>
<protein>
    <submittedName>
        <fullName evidence="1">Uncharacterized protein</fullName>
    </submittedName>
</protein>
<reference evidence="1 2" key="2">
    <citation type="journal article" date="2022" name="Mol. Ecol. Resour.">
        <title>The genomes of chicory, endive, great burdock and yacon provide insights into Asteraceae paleo-polyploidization history and plant inulin production.</title>
        <authorList>
            <person name="Fan W."/>
            <person name="Wang S."/>
            <person name="Wang H."/>
            <person name="Wang A."/>
            <person name="Jiang F."/>
            <person name="Liu H."/>
            <person name="Zhao H."/>
            <person name="Xu D."/>
            <person name="Zhang Y."/>
        </authorList>
    </citation>
    <scope>NUCLEOTIDE SEQUENCE [LARGE SCALE GENOMIC DNA]</scope>
    <source>
        <strain evidence="2">cv. Niubang</strain>
    </source>
</reference>
<comment type="caution">
    <text evidence="1">The sequence shown here is derived from an EMBL/GenBank/DDBJ whole genome shotgun (WGS) entry which is preliminary data.</text>
</comment>
<keyword evidence="2" id="KW-1185">Reference proteome</keyword>
<proteinExistence type="predicted"/>
<organism evidence="1 2">
    <name type="scientific">Arctium lappa</name>
    <name type="common">Greater burdock</name>
    <name type="synonym">Lappa major</name>
    <dbReference type="NCBI Taxonomy" id="4217"/>
    <lineage>
        <taxon>Eukaryota</taxon>
        <taxon>Viridiplantae</taxon>
        <taxon>Streptophyta</taxon>
        <taxon>Embryophyta</taxon>
        <taxon>Tracheophyta</taxon>
        <taxon>Spermatophyta</taxon>
        <taxon>Magnoliopsida</taxon>
        <taxon>eudicotyledons</taxon>
        <taxon>Gunneridae</taxon>
        <taxon>Pentapetalae</taxon>
        <taxon>asterids</taxon>
        <taxon>campanulids</taxon>
        <taxon>Asterales</taxon>
        <taxon>Asteraceae</taxon>
        <taxon>Carduoideae</taxon>
        <taxon>Cardueae</taxon>
        <taxon>Arctiinae</taxon>
        <taxon>Arctium</taxon>
    </lineage>
</organism>
<name>A0ACB9FNY3_ARCLA</name>
<reference evidence="2" key="1">
    <citation type="journal article" date="2022" name="Mol. Ecol. Resour.">
        <title>The genomes of chicory, endive, great burdock and yacon provide insights into Asteraceae palaeo-polyploidization history and plant inulin production.</title>
        <authorList>
            <person name="Fan W."/>
            <person name="Wang S."/>
            <person name="Wang H."/>
            <person name="Wang A."/>
            <person name="Jiang F."/>
            <person name="Liu H."/>
            <person name="Zhao H."/>
            <person name="Xu D."/>
            <person name="Zhang Y."/>
        </authorList>
    </citation>
    <scope>NUCLEOTIDE SEQUENCE [LARGE SCALE GENOMIC DNA]</scope>
    <source>
        <strain evidence="2">cv. Niubang</strain>
    </source>
</reference>
<evidence type="ECO:0000313" key="1">
    <source>
        <dbReference type="EMBL" id="KAI3772686.1"/>
    </source>
</evidence>